<dbReference type="RefSeq" id="WP_206295175.1">
    <property type="nucleotide sequence ID" value="NZ_CP063458.1"/>
</dbReference>
<dbReference type="KEGG" id="hbs:IPV69_11095"/>
<dbReference type="Proteomes" id="UP000593765">
    <property type="component" value="Chromosome"/>
</dbReference>
<keyword evidence="2" id="KW-0732">Signal</keyword>
<evidence type="ECO:0000313" key="3">
    <source>
        <dbReference type="EMBL" id="QOV91859.1"/>
    </source>
</evidence>
<sequence length="216" mass="23956">MHHRRLIFVILIACTCAAATRPSTQPATRPAGSTGDPALDFLLESASDLARTPTTLPSKPPSTRPANPFTDGRKNAGVRPGVIHLSNGQKIRGKIATTQGKPLRVWVEKDKDYHDVAFESIASVDATLLWERDEKEWRFRESGSDVKIYSGKTYPLRELQYTLTLTDGNRVEGGVVAPLDVQTKDGRFTFVLNKRQKGEVGQSLKDLVYPVRVELE</sequence>
<feature type="region of interest" description="Disordered" evidence="1">
    <location>
        <begin position="50"/>
        <end position="79"/>
    </location>
</feature>
<dbReference type="EMBL" id="CP063458">
    <property type="protein sequence ID" value="QOV91859.1"/>
    <property type="molecule type" value="Genomic_DNA"/>
</dbReference>
<proteinExistence type="predicted"/>
<protein>
    <recommendedName>
        <fullName evidence="5">Intracellular proteinase inhibitor BsuPI domain-containing protein</fullName>
    </recommendedName>
</protein>
<evidence type="ECO:0000313" key="4">
    <source>
        <dbReference type="Proteomes" id="UP000593765"/>
    </source>
</evidence>
<feature type="chain" id="PRO_5034487555" description="Intracellular proteinase inhibitor BsuPI domain-containing protein" evidence="2">
    <location>
        <begin position="19"/>
        <end position="216"/>
    </location>
</feature>
<accession>A0A7M2X2L8</accession>
<feature type="signal peptide" evidence="2">
    <location>
        <begin position="1"/>
        <end position="18"/>
    </location>
</feature>
<reference evidence="3 4" key="1">
    <citation type="submission" date="2020-10" db="EMBL/GenBank/DDBJ databases">
        <title>Wide distribution of Phycisphaera-like planctomycetes from WD2101 soil group in peatlands and genome analysis of the first cultivated representative.</title>
        <authorList>
            <person name="Dedysh S.N."/>
            <person name="Beletsky A.V."/>
            <person name="Ivanova A."/>
            <person name="Kulichevskaya I.S."/>
            <person name="Suzina N.E."/>
            <person name="Philippov D.A."/>
            <person name="Rakitin A.L."/>
            <person name="Mardanov A.V."/>
            <person name="Ravin N.V."/>
        </authorList>
    </citation>
    <scope>NUCLEOTIDE SEQUENCE [LARGE SCALE GENOMIC DNA]</scope>
    <source>
        <strain evidence="3 4">M1803</strain>
    </source>
</reference>
<keyword evidence="4" id="KW-1185">Reference proteome</keyword>
<evidence type="ECO:0000256" key="1">
    <source>
        <dbReference type="SAM" id="MobiDB-lite"/>
    </source>
</evidence>
<evidence type="ECO:0000256" key="2">
    <source>
        <dbReference type="SAM" id="SignalP"/>
    </source>
</evidence>
<evidence type="ECO:0008006" key="5">
    <source>
        <dbReference type="Google" id="ProtNLM"/>
    </source>
</evidence>
<dbReference type="AlphaFoldDB" id="A0A7M2X2L8"/>
<gene>
    <name evidence="3" type="ORF">IPV69_11095</name>
</gene>
<name>A0A7M2X2L8_9BACT</name>
<organism evidence="3 4">
    <name type="scientific">Humisphaera borealis</name>
    <dbReference type="NCBI Taxonomy" id="2807512"/>
    <lineage>
        <taxon>Bacteria</taxon>
        <taxon>Pseudomonadati</taxon>
        <taxon>Planctomycetota</taxon>
        <taxon>Phycisphaerae</taxon>
        <taxon>Tepidisphaerales</taxon>
        <taxon>Tepidisphaeraceae</taxon>
        <taxon>Humisphaera</taxon>
    </lineage>
</organism>